<gene>
    <name evidence="1" type="ORF">T459_01897</name>
</gene>
<dbReference type="AlphaFoldDB" id="A0A2G3AIF1"/>
<reference evidence="1 2" key="1">
    <citation type="journal article" date="2014" name="Nat. Genet.">
        <title>Genome sequence of the hot pepper provides insights into the evolution of pungency in Capsicum species.</title>
        <authorList>
            <person name="Kim S."/>
            <person name="Park M."/>
            <person name="Yeom S.I."/>
            <person name="Kim Y.M."/>
            <person name="Lee J.M."/>
            <person name="Lee H.A."/>
            <person name="Seo E."/>
            <person name="Choi J."/>
            <person name="Cheong K."/>
            <person name="Kim K.T."/>
            <person name="Jung K."/>
            <person name="Lee G.W."/>
            <person name="Oh S.K."/>
            <person name="Bae C."/>
            <person name="Kim S.B."/>
            <person name="Lee H.Y."/>
            <person name="Kim S.Y."/>
            <person name="Kim M.S."/>
            <person name="Kang B.C."/>
            <person name="Jo Y.D."/>
            <person name="Yang H.B."/>
            <person name="Jeong H.J."/>
            <person name="Kang W.H."/>
            <person name="Kwon J.K."/>
            <person name="Shin C."/>
            <person name="Lim J.Y."/>
            <person name="Park J.H."/>
            <person name="Huh J.H."/>
            <person name="Kim J.S."/>
            <person name="Kim B.D."/>
            <person name="Cohen O."/>
            <person name="Paran I."/>
            <person name="Suh M.C."/>
            <person name="Lee S.B."/>
            <person name="Kim Y.K."/>
            <person name="Shin Y."/>
            <person name="Noh S.J."/>
            <person name="Park J."/>
            <person name="Seo Y.S."/>
            <person name="Kwon S.Y."/>
            <person name="Kim H.A."/>
            <person name="Park J.M."/>
            <person name="Kim H.J."/>
            <person name="Choi S.B."/>
            <person name="Bosland P.W."/>
            <person name="Reeves G."/>
            <person name="Jo S.H."/>
            <person name="Lee B.W."/>
            <person name="Cho H.T."/>
            <person name="Choi H.S."/>
            <person name="Lee M.S."/>
            <person name="Yu Y."/>
            <person name="Do Choi Y."/>
            <person name="Park B.S."/>
            <person name="van Deynze A."/>
            <person name="Ashrafi H."/>
            <person name="Hill T."/>
            <person name="Kim W.T."/>
            <person name="Pai H.S."/>
            <person name="Ahn H.K."/>
            <person name="Yeam I."/>
            <person name="Giovannoni J.J."/>
            <person name="Rose J.K."/>
            <person name="Sorensen I."/>
            <person name="Lee S.J."/>
            <person name="Kim R.W."/>
            <person name="Choi I.Y."/>
            <person name="Choi B.S."/>
            <person name="Lim J.S."/>
            <person name="Lee Y.H."/>
            <person name="Choi D."/>
        </authorList>
    </citation>
    <scope>NUCLEOTIDE SEQUENCE [LARGE SCALE GENOMIC DNA]</scope>
    <source>
        <strain evidence="2">cv. CM334</strain>
    </source>
</reference>
<dbReference type="Gramene" id="PHT94015">
    <property type="protein sequence ID" value="PHT94015"/>
    <property type="gene ID" value="T459_01897"/>
</dbReference>
<dbReference type="EMBL" id="AYRZ02000001">
    <property type="protein sequence ID" value="PHT94015.1"/>
    <property type="molecule type" value="Genomic_DNA"/>
</dbReference>
<dbReference type="PANTHER" id="PTHR46871">
    <property type="entry name" value="BROMO-ADJACENT HOMOLOGY (BAH) DOMAIN-CONTAINING PROTEIN"/>
    <property type="match status" value="1"/>
</dbReference>
<proteinExistence type="predicted"/>
<organism evidence="1 2">
    <name type="scientific">Capsicum annuum</name>
    <name type="common">Capsicum pepper</name>
    <dbReference type="NCBI Taxonomy" id="4072"/>
    <lineage>
        <taxon>Eukaryota</taxon>
        <taxon>Viridiplantae</taxon>
        <taxon>Streptophyta</taxon>
        <taxon>Embryophyta</taxon>
        <taxon>Tracheophyta</taxon>
        <taxon>Spermatophyta</taxon>
        <taxon>Magnoliopsida</taxon>
        <taxon>eudicotyledons</taxon>
        <taxon>Gunneridae</taxon>
        <taxon>Pentapetalae</taxon>
        <taxon>asterids</taxon>
        <taxon>lamiids</taxon>
        <taxon>Solanales</taxon>
        <taxon>Solanaceae</taxon>
        <taxon>Solanoideae</taxon>
        <taxon>Capsiceae</taxon>
        <taxon>Capsicum</taxon>
    </lineage>
</organism>
<dbReference type="Proteomes" id="UP000222542">
    <property type="component" value="Unassembled WGS sequence"/>
</dbReference>
<name>A0A2G3AIF1_CAPAN</name>
<sequence length="123" mass="14265">MKLSRRGFSTDKDYEDTKQHEIDLLVQKTIARVGHLFDLETEDNSVAPISREDQLKSKRLLRKKSMISLDGTRDDEKLSRYGQPIAETLDSCANNASEYFIKRKKSKQLAIELLYLFNRIIVS</sequence>
<reference evidence="1 2" key="2">
    <citation type="journal article" date="2017" name="Genome Biol.">
        <title>New reference genome sequences of hot pepper reveal the massive evolution of plant disease-resistance genes by retroduplication.</title>
        <authorList>
            <person name="Kim S."/>
            <person name="Park J."/>
            <person name="Yeom S.I."/>
            <person name="Kim Y.M."/>
            <person name="Seo E."/>
            <person name="Kim K.T."/>
            <person name="Kim M.S."/>
            <person name="Lee J.M."/>
            <person name="Cheong K."/>
            <person name="Shin H.S."/>
            <person name="Kim S.B."/>
            <person name="Han K."/>
            <person name="Lee J."/>
            <person name="Park M."/>
            <person name="Lee H.A."/>
            <person name="Lee H.Y."/>
            <person name="Lee Y."/>
            <person name="Oh S."/>
            <person name="Lee J.H."/>
            <person name="Choi E."/>
            <person name="Choi E."/>
            <person name="Lee S.E."/>
            <person name="Jeon J."/>
            <person name="Kim H."/>
            <person name="Choi G."/>
            <person name="Song H."/>
            <person name="Lee J."/>
            <person name="Lee S.C."/>
            <person name="Kwon J.K."/>
            <person name="Lee H.Y."/>
            <person name="Koo N."/>
            <person name="Hong Y."/>
            <person name="Kim R.W."/>
            <person name="Kang W.H."/>
            <person name="Huh J.H."/>
            <person name="Kang B.C."/>
            <person name="Yang T.J."/>
            <person name="Lee Y.H."/>
            <person name="Bennetzen J.L."/>
            <person name="Choi D."/>
        </authorList>
    </citation>
    <scope>NUCLEOTIDE SEQUENCE [LARGE SCALE GENOMIC DNA]</scope>
    <source>
        <strain evidence="2">cv. CM334</strain>
    </source>
</reference>
<accession>A0A2G3AIF1</accession>
<protein>
    <submittedName>
        <fullName evidence="1">Uncharacterized protein</fullName>
    </submittedName>
</protein>
<evidence type="ECO:0000313" key="2">
    <source>
        <dbReference type="Proteomes" id="UP000222542"/>
    </source>
</evidence>
<evidence type="ECO:0000313" key="1">
    <source>
        <dbReference type="EMBL" id="PHT94015.1"/>
    </source>
</evidence>
<dbReference type="PANTHER" id="PTHR46871:SF1">
    <property type="entry name" value="BROMO-ADJACENT HOMOLOGY (BAH) DOMAIN-CONTAINING PROTEIN"/>
    <property type="match status" value="1"/>
</dbReference>
<keyword evidence="2" id="KW-1185">Reference proteome</keyword>
<comment type="caution">
    <text evidence="1">The sequence shown here is derived from an EMBL/GenBank/DDBJ whole genome shotgun (WGS) entry which is preliminary data.</text>
</comment>
<dbReference type="STRING" id="4072.A0A2G3AIF1"/>